<organism evidence="1 2">
    <name type="scientific">Peronosclerospora sorghi</name>
    <dbReference type="NCBI Taxonomy" id="230839"/>
    <lineage>
        <taxon>Eukaryota</taxon>
        <taxon>Sar</taxon>
        <taxon>Stramenopiles</taxon>
        <taxon>Oomycota</taxon>
        <taxon>Peronosporomycetes</taxon>
        <taxon>Peronosporales</taxon>
        <taxon>Peronosporaceae</taxon>
        <taxon>Peronosclerospora</taxon>
    </lineage>
</organism>
<sequence length="227" mass="24897">MSELLKEAPRGQQQLLLLLLWSAVTAAAVVVGYGEWGRARGGEEGLGKDFALLDEAQKLHLEDRIVPIPGNFAQPLLGLPPDTFKVLANEINAIVHNGADVNLVKLYAALKSVNVLGTQEVLRLAVTNGLEKTRVKPVHYISTGLRDLGSVPDRSDWFFDMTPVDYEARSIVHFAASRPVEALGQTMHIQNPSLPVNSEDFFGYFTAAIASKKLATTAFTEWKRSML</sequence>
<name>A0ACC0VMY5_9STRA</name>
<proteinExistence type="predicted"/>
<evidence type="ECO:0000313" key="2">
    <source>
        <dbReference type="Proteomes" id="UP001163321"/>
    </source>
</evidence>
<dbReference type="EMBL" id="CM047587">
    <property type="protein sequence ID" value="KAI9907451.1"/>
    <property type="molecule type" value="Genomic_DNA"/>
</dbReference>
<protein>
    <submittedName>
        <fullName evidence="1">Uncharacterized protein</fullName>
    </submittedName>
</protein>
<dbReference type="Proteomes" id="UP001163321">
    <property type="component" value="Chromosome 8"/>
</dbReference>
<reference evidence="1 2" key="1">
    <citation type="journal article" date="2022" name="bioRxiv">
        <title>The genome of the oomycete Peronosclerospora sorghi, a cosmopolitan pathogen of maize and sorghum, is inflated with dispersed pseudogenes.</title>
        <authorList>
            <person name="Fletcher K."/>
            <person name="Martin F."/>
            <person name="Isakeit T."/>
            <person name="Cavanaugh K."/>
            <person name="Magill C."/>
            <person name="Michelmore R."/>
        </authorList>
    </citation>
    <scope>NUCLEOTIDE SEQUENCE [LARGE SCALE GENOMIC DNA]</scope>
    <source>
        <strain evidence="1">P6</strain>
    </source>
</reference>
<gene>
    <name evidence="1" type="ORF">PsorP6_004739</name>
</gene>
<keyword evidence="2" id="KW-1185">Reference proteome</keyword>
<accession>A0ACC0VMY5</accession>
<comment type="caution">
    <text evidence="1">The sequence shown here is derived from an EMBL/GenBank/DDBJ whole genome shotgun (WGS) entry which is preliminary data.</text>
</comment>
<evidence type="ECO:0000313" key="1">
    <source>
        <dbReference type="EMBL" id="KAI9907451.1"/>
    </source>
</evidence>